<protein>
    <submittedName>
        <fullName evidence="8">Cytochrome c biogenesis protein CcdA</fullName>
    </submittedName>
</protein>
<feature type="domain" description="Cytochrome C biogenesis protein transmembrane" evidence="7">
    <location>
        <begin position="5"/>
        <end position="192"/>
    </location>
</feature>
<proteinExistence type="inferred from homology"/>
<evidence type="ECO:0000313" key="8">
    <source>
        <dbReference type="EMBL" id="MXQ55375.1"/>
    </source>
</evidence>
<keyword evidence="9" id="KW-1185">Reference proteome</keyword>
<evidence type="ECO:0000256" key="3">
    <source>
        <dbReference type="ARBA" id="ARBA00022692"/>
    </source>
</evidence>
<evidence type="ECO:0000259" key="7">
    <source>
        <dbReference type="Pfam" id="PF02683"/>
    </source>
</evidence>
<evidence type="ECO:0000256" key="6">
    <source>
        <dbReference type="SAM" id="Phobius"/>
    </source>
</evidence>
<evidence type="ECO:0000256" key="1">
    <source>
        <dbReference type="ARBA" id="ARBA00004141"/>
    </source>
</evidence>
<dbReference type="EMBL" id="WUUL01000013">
    <property type="protein sequence ID" value="MXQ55375.1"/>
    <property type="molecule type" value="Genomic_DNA"/>
</dbReference>
<gene>
    <name evidence="8" type="ORF">GSM42_16965</name>
</gene>
<evidence type="ECO:0000313" key="9">
    <source>
        <dbReference type="Proteomes" id="UP000430692"/>
    </source>
</evidence>
<dbReference type="Proteomes" id="UP000430692">
    <property type="component" value="Unassembled WGS sequence"/>
</dbReference>
<evidence type="ECO:0000256" key="4">
    <source>
        <dbReference type="ARBA" id="ARBA00022989"/>
    </source>
</evidence>
<keyword evidence="4 6" id="KW-1133">Transmembrane helix</keyword>
<comment type="caution">
    <text evidence="8">The sequence shown here is derived from an EMBL/GenBank/DDBJ whole genome shotgun (WGS) entry which is preliminary data.</text>
</comment>
<feature type="transmembrane region" description="Helical" evidence="6">
    <location>
        <begin position="166"/>
        <end position="189"/>
    </location>
</feature>
<feature type="transmembrane region" description="Helical" evidence="6">
    <location>
        <begin position="53"/>
        <end position="77"/>
    </location>
</feature>
<organism evidence="8 9">
    <name type="scientific">Shimazuella alba</name>
    <dbReference type="NCBI Taxonomy" id="2690964"/>
    <lineage>
        <taxon>Bacteria</taxon>
        <taxon>Bacillati</taxon>
        <taxon>Bacillota</taxon>
        <taxon>Bacilli</taxon>
        <taxon>Bacillales</taxon>
        <taxon>Thermoactinomycetaceae</taxon>
        <taxon>Shimazuella</taxon>
    </lineage>
</organism>
<dbReference type="InterPro" id="IPR003834">
    <property type="entry name" value="Cyt_c_assmbl_TM_dom"/>
</dbReference>
<evidence type="ECO:0000256" key="2">
    <source>
        <dbReference type="ARBA" id="ARBA00006143"/>
    </source>
</evidence>
<feature type="transmembrane region" description="Helical" evidence="6">
    <location>
        <begin position="130"/>
        <end position="160"/>
    </location>
</feature>
<dbReference type="AlphaFoldDB" id="A0A6I4VZL7"/>
<dbReference type="PANTHER" id="PTHR31272:SF4">
    <property type="entry name" value="CYTOCHROME C-TYPE BIOGENESIS PROTEIN HI_1454-RELATED"/>
    <property type="match status" value="1"/>
</dbReference>
<keyword evidence="3 6" id="KW-0812">Transmembrane</keyword>
<dbReference type="PANTHER" id="PTHR31272">
    <property type="entry name" value="CYTOCHROME C-TYPE BIOGENESIS PROTEIN HI_1454-RELATED"/>
    <property type="match status" value="1"/>
</dbReference>
<sequence>MEQVTIWLAFAAGVLSFVSPCCLPLYPSYLSYITGVSVSQLKEKGRSSELTKLTMIHTFFFLLGFSLVFYALGFTFSWIGQSFVNYKDLIRMLGAVLLIFMGLFLTGIIEPKFMMREKKWDVSKQGLGYLSSMLIGVSFAAGWTPCLGPILASVLALITIKAQLGVGFLYISMYVLGFAIPFFLMAFFIGRTKWILKYSNQVMKIGGGLLILFGIILYTNQLTAIIAWFTNLTGGFTGF</sequence>
<dbReference type="GO" id="GO:0017004">
    <property type="term" value="P:cytochrome complex assembly"/>
    <property type="evidence" value="ECO:0007669"/>
    <property type="project" value="InterPro"/>
</dbReference>
<feature type="transmembrane region" description="Helical" evidence="6">
    <location>
        <begin position="89"/>
        <end position="109"/>
    </location>
</feature>
<dbReference type="Pfam" id="PF02683">
    <property type="entry name" value="DsbD_TM"/>
    <property type="match status" value="1"/>
</dbReference>
<evidence type="ECO:0000256" key="5">
    <source>
        <dbReference type="ARBA" id="ARBA00023136"/>
    </source>
</evidence>
<dbReference type="GO" id="GO:0016020">
    <property type="term" value="C:membrane"/>
    <property type="evidence" value="ECO:0007669"/>
    <property type="project" value="UniProtKB-SubCell"/>
</dbReference>
<feature type="transmembrane region" description="Helical" evidence="6">
    <location>
        <begin position="6"/>
        <end position="32"/>
    </location>
</feature>
<feature type="transmembrane region" description="Helical" evidence="6">
    <location>
        <begin position="209"/>
        <end position="229"/>
    </location>
</feature>
<comment type="subcellular location">
    <subcellularLocation>
        <location evidence="1">Membrane</location>
        <topology evidence="1">Multi-pass membrane protein</topology>
    </subcellularLocation>
</comment>
<accession>A0A6I4VZL7</accession>
<keyword evidence="5 6" id="KW-0472">Membrane</keyword>
<comment type="similarity">
    <text evidence="2">Belongs to the DsbD family.</text>
</comment>
<name>A0A6I4VZL7_9BACL</name>
<dbReference type="InterPro" id="IPR051790">
    <property type="entry name" value="Cytochrome_c-biogenesis_DsbD"/>
</dbReference>
<reference evidence="8 9" key="1">
    <citation type="submission" date="2019-12" db="EMBL/GenBank/DDBJ databases">
        <title>Whole-genome analyses of novel actinobacteria.</title>
        <authorList>
            <person name="Sahin N."/>
            <person name="Saygin H."/>
        </authorList>
    </citation>
    <scope>NUCLEOTIDE SEQUENCE [LARGE SCALE GENOMIC DNA]</scope>
    <source>
        <strain evidence="8 9">KC615</strain>
    </source>
</reference>
<dbReference type="RefSeq" id="WP_160802723.1">
    <property type="nucleotide sequence ID" value="NZ_WUUL01000013.1"/>
</dbReference>